<name>A0AC58TXF8_TOBAC</name>
<reference evidence="1" key="1">
    <citation type="journal article" date="2014" name="Nat. Commun.">
        <title>The tobacco genome sequence and its comparison with those of tomato and potato.</title>
        <authorList>
            <person name="Sierro N."/>
            <person name="Battey J.N."/>
            <person name="Ouadi S."/>
            <person name="Bakaher N."/>
            <person name="Bovet L."/>
            <person name="Willig A."/>
            <person name="Goepfert S."/>
            <person name="Peitsch M.C."/>
            <person name="Ivanov N.V."/>
        </authorList>
    </citation>
    <scope>NUCLEOTIDE SEQUENCE [LARGE SCALE GENOMIC DNA]</scope>
</reference>
<dbReference type="Proteomes" id="UP000790787">
    <property type="component" value="Chromosome 23"/>
</dbReference>
<sequence>MSCVFLGYPFAKKGYKLYNLETKQFIVSRDVVFHEDVFPFSSSSPISQTHVTFPPPSSPSDSVPFTSPTHDLVPPTSAFTSLVPASLSSPIYDSPSLPSDPISSLVCDSALSLIIPSTVPTTAPPADGPLTRSNRTHQFPPYLTDYVCHFPPFFSCITTLTPPATFEPTTYSQVAPIPAWQDAMRKEFEALEVNHTWDIVALPGGKKPIGYVNNVFLHGDLDEEVYMKLSPGLSVTTAPSSSSSTLGSPGHMVIIVVYVDDIILTGDDLAEITTLKSFLDAQFKNKDLEVASVVCPLDLNSKLKADYGDLLAQPERYRSLVGKLLFLTRTRPDICFGVQHLSQFLQSPRVPHMFVALHILRYLKGTPDLHLFYSNSSDFTISAYSNSDWVACPDTRRSVTGFCVFLGDSLISESLRSNS</sequence>
<protein>
    <submittedName>
        <fullName evidence="2">Uncharacterized protein LOC142177332</fullName>
    </submittedName>
</protein>
<reference evidence="2" key="2">
    <citation type="submission" date="2025-08" db="UniProtKB">
        <authorList>
            <consortium name="RefSeq"/>
        </authorList>
    </citation>
    <scope>IDENTIFICATION</scope>
    <source>
        <tissue evidence="2">Leaf</tissue>
    </source>
</reference>
<accession>A0AC58TXF8</accession>
<evidence type="ECO:0000313" key="2">
    <source>
        <dbReference type="RefSeq" id="XP_075101908.1"/>
    </source>
</evidence>
<evidence type="ECO:0000313" key="1">
    <source>
        <dbReference type="Proteomes" id="UP000790787"/>
    </source>
</evidence>
<organism evidence="1 2">
    <name type="scientific">Nicotiana tabacum</name>
    <name type="common">Common tobacco</name>
    <dbReference type="NCBI Taxonomy" id="4097"/>
    <lineage>
        <taxon>Eukaryota</taxon>
        <taxon>Viridiplantae</taxon>
        <taxon>Streptophyta</taxon>
        <taxon>Embryophyta</taxon>
        <taxon>Tracheophyta</taxon>
        <taxon>Spermatophyta</taxon>
        <taxon>Magnoliopsida</taxon>
        <taxon>eudicotyledons</taxon>
        <taxon>Gunneridae</taxon>
        <taxon>Pentapetalae</taxon>
        <taxon>asterids</taxon>
        <taxon>lamiids</taxon>
        <taxon>Solanales</taxon>
        <taxon>Solanaceae</taxon>
        <taxon>Nicotianoideae</taxon>
        <taxon>Nicotianeae</taxon>
        <taxon>Nicotiana</taxon>
    </lineage>
</organism>
<dbReference type="RefSeq" id="XP_075101908.1">
    <property type="nucleotide sequence ID" value="XM_075245807.1"/>
</dbReference>
<gene>
    <name evidence="2" type="primary">LOC142177332</name>
</gene>
<keyword evidence="1" id="KW-1185">Reference proteome</keyword>
<proteinExistence type="predicted"/>